<organism evidence="2 3">
    <name type="scientific">Mycena chlorophos</name>
    <name type="common">Agaric fungus</name>
    <name type="synonym">Agaricus chlorophos</name>
    <dbReference type="NCBI Taxonomy" id="658473"/>
    <lineage>
        <taxon>Eukaryota</taxon>
        <taxon>Fungi</taxon>
        <taxon>Dikarya</taxon>
        <taxon>Basidiomycota</taxon>
        <taxon>Agaricomycotina</taxon>
        <taxon>Agaricomycetes</taxon>
        <taxon>Agaricomycetidae</taxon>
        <taxon>Agaricales</taxon>
        <taxon>Marasmiineae</taxon>
        <taxon>Mycenaceae</taxon>
        <taxon>Mycena</taxon>
    </lineage>
</organism>
<feature type="compositionally biased region" description="Polar residues" evidence="1">
    <location>
        <begin position="47"/>
        <end position="57"/>
    </location>
</feature>
<evidence type="ECO:0000313" key="3">
    <source>
        <dbReference type="Proteomes" id="UP000815677"/>
    </source>
</evidence>
<keyword evidence="3" id="KW-1185">Reference proteome</keyword>
<dbReference type="EMBL" id="DF847214">
    <property type="protein sequence ID" value="GAT51460.1"/>
    <property type="molecule type" value="Genomic_DNA"/>
</dbReference>
<dbReference type="Proteomes" id="UP000815677">
    <property type="component" value="Unassembled WGS sequence"/>
</dbReference>
<name>A0ABQ0LK74_MYCCL</name>
<accession>A0ABQ0LK74</accession>
<reference evidence="2" key="1">
    <citation type="submission" date="2014-09" db="EMBL/GenBank/DDBJ databases">
        <title>Genome sequence of the luminous mushroom Mycena chlorophos for searching fungal bioluminescence genes.</title>
        <authorList>
            <person name="Tanaka Y."/>
            <person name="Kasuga D."/>
            <person name="Oba Y."/>
            <person name="Hase S."/>
            <person name="Sato K."/>
            <person name="Oba Y."/>
            <person name="Sakakibara Y."/>
        </authorList>
    </citation>
    <scope>NUCLEOTIDE SEQUENCE</scope>
</reference>
<protein>
    <submittedName>
        <fullName evidence="2">Uncharacterized protein</fullName>
    </submittedName>
</protein>
<proteinExistence type="predicted"/>
<gene>
    <name evidence="2" type="ORF">MCHLO_08602</name>
</gene>
<feature type="region of interest" description="Disordered" evidence="1">
    <location>
        <begin position="38"/>
        <end position="92"/>
    </location>
</feature>
<sequence length="268" mass="29666">MPWKRQLVVASPIPSLPDPTRLVFDLLGLESARLGVGQYRQTRERPQNSPSASTNPILSPILESTDAPLTRVGLDCPTNEQRMPGNEYQHSSSRRPFSLRLCQTQPAQLFLNLVSSTRTTPKRISRRKYVNPTTHHQLSTDSRRPQVLQRATRRGCLTRRAGRSCLDDVSAKPGNEEDVLQTHLKVAFDLMLMSTAVEPKSSRMQICVNEVQRLGPWCAATRVLKSVSFCGAGTNVFECEHGGTRREGGGLVAGFKRLREVVSGCACG</sequence>
<evidence type="ECO:0000313" key="2">
    <source>
        <dbReference type="EMBL" id="GAT51460.1"/>
    </source>
</evidence>
<evidence type="ECO:0000256" key="1">
    <source>
        <dbReference type="SAM" id="MobiDB-lite"/>
    </source>
</evidence>